<organism evidence="4 5">
    <name type="scientific">Propionispora hippei DSM 15287</name>
    <dbReference type="NCBI Taxonomy" id="1123003"/>
    <lineage>
        <taxon>Bacteria</taxon>
        <taxon>Bacillati</taxon>
        <taxon>Bacillota</taxon>
        <taxon>Negativicutes</taxon>
        <taxon>Selenomonadales</taxon>
        <taxon>Sporomusaceae</taxon>
        <taxon>Propionispora</taxon>
    </lineage>
</organism>
<dbReference type="GO" id="GO:0006046">
    <property type="term" value="P:N-acetylglucosamine catabolic process"/>
    <property type="evidence" value="ECO:0007669"/>
    <property type="project" value="TreeGrafter"/>
</dbReference>
<proteinExistence type="predicted"/>
<protein>
    <submittedName>
        <fullName evidence="4">Glucosamine-6-phosphate deaminase</fullName>
    </submittedName>
</protein>
<dbReference type="GO" id="GO:0005975">
    <property type="term" value="P:carbohydrate metabolic process"/>
    <property type="evidence" value="ECO:0007669"/>
    <property type="project" value="InterPro"/>
</dbReference>
<dbReference type="InterPro" id="IPR004547">
    <property type="entry name" value="Glucosamine6P_isomerase"/>
</dbReference>
<dbReference type="PANTHER" id="PTHR11280">
    <property type="entry name" value="GLUCOSAMINE-6-PHOSPHATE ISOMERASE"/>
    <property type="match status" value="1"/>
</dbReference>
<sequence length="248" mass="27136">MKIIVTDSYEASCREAANQLLSVIKGNPQACLGLATGGTAQGVYPHLIEAYKQQAVSYTEIRTVNLDEYIGLKPDHPQSYRHYMDTYFFDHIDINPLNTYIPSGSQLLQPEITNFSRILEIWPRDVQLLGVGVNGHIGFNEPGEVLQAGVHIATLDEATIKANARFFTSEDEVPKTAITMGVGDILQAGKIVLLATGSQKAAVLKKLLAGDDVTTQVPCTLLKLHRDVTVILDKELAQQVGVSSRFTE</sequence>
<dbReference type="InterPro" id="IPR037171">
    <property type="entry name" value="NagB/RpiA_transferase-like"/>
</dbReference>
<keyword evidence="5" id="KW-1185">Reference proteome</keyword>
<evidence type="ECO:0000256" key="2">
    <source>
        <dbReference type="ARBA" id="ARBA00023277"/>
    </source>
</evidence>
<dbReference type="InterPro" id="IPR006148">
    <property type="entry name" value="Glc/Gal-6P_isomerase"/>
</dbReference>
<dbReference type="RefSeq" id="WP_149733895.1">
    <property type="nucleotide sequence ID" value="NZ_FQZD01000007.1"/>
</dbReference>
<evidence type="ECO:0000313" key="5">
    <source>
        <dbReference type="Proteomes" id="UP000322917"/>
    </source>
</evidence>
<dbReference type="Proteomes" id="UP000322917">
    <property type="component" value="Unassembled WGS sequence"/>
</dbReference>
<keyword evidence="2" id="KW-0119">Carbohydrate metabolism</keyword>
<dbReference type="Pfam" id="PF01182">
    <property type="entry name" value="Glucosamine_iso"/>
    <property type="match status" value="1"/>
</dbReference>
<dbReference type="CDD" id="cd01399">
    <property type="entry name" value="GlcN6P_deaminase"/>
    <property type="match status" value="1"/>
</dbReference>
<evidence type="ECO:0000313" key="4">
    <source>
        <dbReference type="EMBL" id="SHI78617.1"/>
    </source>
</evidence>
<evidence type="ECO:0000259" key="3">
    <source>
        <dbReference type="Pfam" id="PF01182"/>
    </source>
</evidence>
<evidence type="ECO:0000256" key="1">
    <source>
        <dbReference type="ARBA" id="ARBA00022801"/>
    </source>
</evidence>
<name>A0A1M6DZE4_9FIRM</name>
<dbReference type="AlphaFoldDB" id="A0A1M6DZE4"/>
<dbReference type="SUPFAM" id="SSF100950">
    <property type="entry name" value="NagB/RpiA/CoA transferase-like"/>
    <property type="match status" value="1"/>
</dbReference>
<accession>A0A1M6DZE4</accession>
<dbReference type="GO" id="GO:0042802">
    <property type="term" value="F:identical protein binding"/>
    <property type="evidence" value="ECO:0007669"/>
    <property type="project" value="TreeGrafter"/>
</dbReference>
<gene>
    <name evidence="4" type="ORF">SAMN02745170_01067</name>
</gene>
<dbReference type="GO" id="GO:0004342">
    <property type="term" value="F:glucosamine-6-phosphate deaminase activity"/>
    <property type="evidence" value="ECO:0007669"/>
    <property type="project" value="InterPro"/>
</dbReference>
<dbReference type="Gene3D" id="3.40.50.1360">
    <property type="match status" value="1"/>
</dbReference>
<dbReference type="GO" id="GO:0006043">
    <property type="term" value="P:glucosamine catabolic process"/>
    <property type="evidence" value="ECO:0007669"/>
    <property type="project" value="TreeGrafter"/>
</dbReference>
<dbReference type="GO" id="GO:0019262">
    <property type="term" value="P:N-acetylneuraminate catabolic process"/>
    <property type="evidence" value="ECO:0007669"/>
    <property type="project" value="TreeGrafter"/>
</dbReference>
<feature type="domain" description="Glucosamine/galactosamine-6-phosphate isomerase" evidence="3">
    <location>
        <begin position="10"/>
        <end position="227"/>
    </location>
</feature>
<keyword evidence="1" id="KW-0378">Hydrolase</keyword>
<dbReference type="OrthoDB" id="9791139at2"/>
<reference evidence="4 5" key="1">
    <citation type="submission" date="2016-11" db="EMBL/GenBank/DDBJ databases">
        <authorList>
            <person name="Varghese N."/>
            <person name="Submissions S."/>
        </authorList>
    </citation>
    <scope>NUCLEOTIDE SEQUENCE [LARGE SCALE GENOMIC DNA]</scope>
    <source>
        <strain evidence="4 5">DSM 15287</strain>
    </source>
</reference>
<dbReference type="EMBL" id="FQZD01000007">
    <property type="protein sequence ID" value="SHI78617.1"/>
    <property type="molecule type" value="Genomic_DNA"/>
</dbReference>
<dbReference type="GO" id="GO:0005737">
    <property type="term" value="C:cytoplasm"/>
    <property type="evidence" value="ECO:0007669"/>
    <property type="project" value="TreeGrafter"/>
</dbReference>
<dbReference type="PANTHER" id="PTHR11280:SF5">
    <property type="entry name" value="GLUCOSAMINE-6-PHOSPHATE ISOMERASE"/>
    <property type="match status" value="1"/>
</dbReference>